<keyword evidence="2" id="KW-0732">Signal</keyword>
<feature type="chain" id="PRO_5047100592" description="Secreted protein" evidence="2">
    <location>
        <begin position="32"/>
        <end position="156"/>
    </location>
</feature>
<evidence type="ECO:0000256" key="2">
    <source>
        <dbReference type="SAM" id="SignalP"/>
    </source>
</evidence>
<feature type="region of interest" description="Disordered" evidence="1">
    <location>
        <begin position="133"/>
        <end position="156"/>
    </location>
</feature>
<name>A0ABU1PRY0_9PSEU</name>
<evidence type="ECO:0000313" key="3">
    <source>
        <dbReference type="EMBL" id="MDR6593405.1"/>
    </source>
</evidence>
<evidence type="ECO:0000256" key="1">
    <source>
        <dbReference type="SAM" id="MobiDB-lite"/>
    </source>
</evidence>
<dbReference type="EMBL" id="JAVDSG010000001">
    <property type="protein sequence ID" value="MDR6593405.1"/>
    <property type="molecule type" value="Genomic_DNA"/>
</dbReference>
<keyword evidence="4" id="KW-1185">Reference proteome</keyword>
<protein>
    <recommendedName>
        <fullName evidence="5">Secreted protein</fullName>
    </recommendedName>
</protein>
<feature type="signal peptide" evidence="2">
    <location>
        <begin position="1"/>
        <end position="31"/>
    </location>
</feature>
<gene>
    <name evidence="3" type="ORF">J2S66_001789</name>
</gene>
<sequence>MKKRNVLARRPAVLFLPVIAAISPAAAPANAALSTPAVEAGGPVPAASAGAAVAPLQPSNYIGNETSIGIGVSKDYVAGAYQAVLPAHWRTDGSPLYWSRVLSFYVGAGAHCVGAWFYEAGAWHPYATVKGPWGTSSRRRSANPSRDGAPRNHRRC</sequence>
<dbReference type="RefSeq" id="WP_310306087.1">
    <property type="nucleotide sequence ID" value="NZ_BAAAXB010000001.1"/>
</dbReference>
<evidence type="ECO:0008006" key="5">
    <source>
        <dbReference type="Google" id="ProtNLM"/>
    </source>
</evidence>
<reference evidence="3 4" key="1">
    <citation type="submission" date="2023-07" db="EMBL/GenBank/DDBJ databases">
        <title>Sequencing the genomes of 1000 actinobacteria strains.</title>
        <authorList>
            <person name="Klenk H.-P."/>
        </authorList>
    </citation>
    <scope>NUCLEOTIDE SEQUENCE [LARGE SCALE GENOMIC DNA]</scope>
    <source>
        <strain evidence="3 4">DSM 43749</strain>
    </source>
</reference>
<dbReference type="Proteomes" id="UP001268819">
    <property type="component" value="Unassembled WGS sequence"/>
</dbReference>
<accession>A0ABU1PRY0</accession>
<organism evidence="3 4">
    <name type="scientific">Saccharothrix longispora</name>
    <dbReference type="NCBI Taxonomy" id="33920"/>
    <lineage>
        <taxon>Bacteria</taxon>
        <taxon>Bacillati</taxon>
        <taxon>Actinomycetota</taxon>
        <taxon>Actinomycetes</taxon>
        <taxon>Pseudonocardiales</taxon>
        <taxon>Pseudonocardiaceae</taxon>
        <taxon>Saccharothrix</taxon>
    </lineage>
</organism>
<comment type="caution">
    <text evidence="3">The sequence shown here is derived from an EMBL/GenBank/DDBJ whole genome shotgun (WGS) entry which is preliminary data.</text>
</comment>
<proteinExistence type="predicted"/>
<evidence type="ECO:0000313" key="4">
    <source>
        <dbReference type="Proteomes" id="UP001268819"/>
    </source>
</evidence>